<dbReference type="AlphaFoldDB" id="B7FV52"/>
<dbReference type="PaxDb" id="2850-Phatr44977"/>
<dbReference type="Pfam" id="PF04755">
    <property type="entry name" value="PAP_fibrillin"/>
    <property type="match status" value="1"/>
</dbReference>
<dbReference type="EMBL" id="CM000608">
    <property type="protein sequence ID" value="EEC49777.1"/>
    <property type="molecule type" value="Genomic_DNA"/>
</dbReference>
<dbReference type="eggNOG" id="ENOG502RRBW">
    <property type="taxonomic scope" value="Eukaryota"/>
</dbReference>
<evidence type="ECO:0000259" key="4">
    <source>
        <dbReference type="Pfam" id="PF04755"/>
    </source>
</evidence>
<comment type="subcellular location">
    <subcellularLocation>
        <location evidence="1">Plastid</location>
    </subcellularLocation>
</comment>
<dbReference type="GO" id="GO:0009536">
    <property type="term" value="C:plastid"/>
    <property type="evidence" value="ECO:0007669"/>
    <property type="project" value="UniProtKB-SubCell"/>
</dbReference>
<keyword evidence="2" id="KW-0934">Plastid</keyword>
<proteinExistence type="predicted"/>
<dbReference type="Proteomes" id="UP000000759">
    <property type="component" value="Chromosome 5"/>
</dbReference>
<evidence type="ECO:0000313" key="6">
    <source>
        <dbReference type="Proteomes" id="UP000000759"/>
    </source>
</evidence>
<evidence type="ECO:0000256" key="3">
    <source>
        <dbReference type="SAM" id="SignalP"/>
    </source>
</evidence>
<reference evidence="5 6" key="1">
    <citation type="journal article" date="2008" name="Nature">
        <title>The Phaeodactylum genome reveals the evolutionary history of diatom genomes.</title>
        <authorList>
            <person name="Bowler C."/>
            <person name="Allen A.E."/>
            <person name="Badger J.H."/>
            <person name="Grimwood J."/>
            <person name="Jabbari K."/>
            <person name="Kuo A."/>
            <person name="Maheswari U."/>
            <person name="Martens C."/>
            <person name="Maumus F."/>
            <person name="Otillar R.P."/>
            <person name="Rayko E."/>
            <person name="Salamov A."/>
            <person name="Vandepoele K."/>
            <person name="Beszteri B."/>
            <person name="Gruber A."/>
            <person name="Heijde M."/>
            <person name="Katinka M."/>
            <person name="Mock T."/>
            <person name="Valentin K."/>
            <person name="Verret F."/>
            <person name="Berges J.A."/>
            <person name="Brownlee C."/>
            <person name="Cadoret J.P."/>
            <person name="Chiovitti A."/>
            <person name="Choi C.J."/>
            <person name="Coesel S."/>
            <person name="De Martino A."/>
            <person name="Detter J.C."/>
            <person name="Durkin C."/>
            <person name="Falciatore A."/>
            <person name="Fournet J."/>
            <person name="Haruta M."/>
            <person name="Huysman M.J."/>
            <person name="Jenkins B.D."/>
            <person name="Jiroutova K."/>
            <person name="Jorgensen R.E."/>
            <person name="Joubert Y."/>
            <person name="Kaplan A."/>
            <person name="Kroger N."/>
            <person name="Kroth P.G."/>
            <person name="La Roche J."/>
            <person name="Lindquist E."/>
            <person name="Lommer M."/>
            <person name="Martin-Jezequel V."/>
            <person name="Lopez P.J."/>
            <person name="Lucas S."/>
            <person name="Mangogna M."/>
            <person name="McGinnis K."/>
            <person name="Medlin L.K."/>
            <person name="Montsant A."/>
            <person name="Oudot-Le Secq M.P."/>
            <person name="Napoli C."/>
            <person name="Obornik M."/>
            <person name="Parker M.S."/>
            <person name="Petit J.L."/>
            <person name="Porcel B.M."/>
            <person name="Poulsen N."/>
            <person name="Robison M."/>
            <person name="Rychlewski L."/>
            <person name="Rynearson T.A."/>
            <person name="Schmutz J."/>
            <person name="Shapiro H."/>
            <person name="Siaut M."/>
            <person name="Stanley M."/>
            <person name="Sussman M.R."/>
            <person name="Taylor A.R."/>
            <person name="Vardi A."/>
            <person name="von Dassow P."/>
            <person name="Vyverman W."/>
            <person name="Willis A."/>
            <person name="Wyrwicz L.S."/>
            <person name="Rokhsar D.S."/>
            <person name="Weissenbach J."/>
            <person name="Armbrust E.V."/>
            <person name="Green B.R."/>
            <person name="Van de Peer Y."/>
            <person name="Grigoriev I.V."/>
        </authorList>
    </citation>
    <scope>NUCLEOTIDE SEQUENCE [LARGE SCALE GENOMIC DNA]</scope>
    <source>
        <strain evidence="5 6">CCAP 1055/1</strain>
    </source>
</reference>
<gene>
    <name evidence="5" type="ORF">PHATRDRAFT_44977</name>
</gene>
<dbReference type="OrthoDB" id="348976at2759"/>
<dbReference type="RefSeq" id="XP_002179079.1">
    <property type="nucleotide sequence ID" value="XM_002179043.1"/>
</dbReference>
<keyword evidence="6" id="KW-1185">Reference proteome</keyword>
<dbReference type="InterPro" id="IPR006843">
    <property type="entry name" value="PAP/fibrillin_dom"/>
</dbReference>
<dbReference type="KEGG" id="pti:PHATRDRAFT_44977"/>
<accession>B7FV52</accession>
<evidence type="ECO:0000313" key="5">
    <source>
        <dbReference type="EMBL" id="EEC49777.1"/>
    </source>
</evidence>
<reference evidence="6" key="2">
    <citation type="submission" date="2008-08" db="EMBL/GenBank/DDBJ databases">
        <authorList>
            <consortium name="Diatom Consortium"/>
            <person name="Grigoriev I."/>
            <person name="Grimwood J."/>
            <person name="Kuo A."/>
            <person name="Otillar R.P."/>
            <person name="Salamov A."/>
            <person name="Detter J.C."/>
            <person name="Lindquist E."/>
            <person name="Shapiro H."/>
            <person name="Lucas S."/>
            <person name="Glavina del Rio T."/>
            <person name="Pitluck S."/>
            <person name="Rokhsar D."/>
            <person name="Bowler C."/>
        </authorList>
    </citation>
    <scope>GENOME REANNOTATION</scope>
    <source>
        <strain evidence="6">CCAP 1055/1</strain>
    </source>
</reference>
<sequence>MARLLRLLPLLFFYVAQPANCLQNVIPRLTFPSPMFSINKGKARELEDELLKAIQDEGNRLANSERINSLVKQLENNSQSIPEPAIAAEVYGRWRLMHTTNAATSSPIQRKAVDTAKFPIYQDIIVNEKGQLQVNQIVQFSEKAILSVDALASTAAYPLPEFTDRQSTGEVLGINILGVSLVGEVAQPNPDRPNSRINFVFEEGNFDFDGLKIPYPVPFRLPLLRDWRSCTNRKGQ</sequence>
<dbReference type="InParanoid" id="B7FV52"/>
<protein>
    <recommendedName>
        <fullName evidence="4">Plastid lipid-associated protein/fibrillin conserved domain-containing protein</fullName>
    </recommendedName>
</protein>
<feature type="signal peptide" evidence="3">
    <location>
        <begin position="1"/>
        <end position="21"/>
    </location>
</feature>
<name>B7FV52_PHATC</name>
<keyword evidence="3" id="KW-0732">Signal</keyword>
<dbReference type="GeneID" id="7199654"/>
<feature type="chain" id="PRO_5002852673" description="Plastid lipid-associated protein/fibrillin conserved domain-containing protein" evidence="3">
    <location>
        <begin position="22"/>
        <end position="236"/>
    </location>
</feature>
<organism evidence="5 6">
    <name type="scientific">Phaeodactylum tricornutum (strain CCAP 1055/1)</name>
    <dbReference type="NCBI Taxonomy" id="556484"/>
    <lineage>
        <taxon>Eukaryota</taxon>
        <taxon>Sar</taxon>
        <taxon>Stramenopiles</taxon>
        <taxon>Ochrophyta</taxon>
        <taxon>Bacillariophyta</taxon>
        <taxon>Bacillariophyceae</taxon>
        <taxon>Bacillariophycidae</taxon>
        <taxon>Naviculales</taxon>
        <taxon>Phaeodactylaceae</taxon>
        <taxon>Phaeodactylum</taxon>
    </lineage>
</organism>
<dbReference type="PANTHER" id="PTHR31906">
    <property type="entry name" value="PLASTID-LIPID-ASSOCIATED PROTEIN 4, CHLOROPLASTIC-RELATED"/>
    <property type="match status" value="1"/>
</dbReference>
<dbReference type="HOGENOM" id="CLU_080270_0_0_1"/>
<dbReference type="InterPro" id="IPR039633">
    <property type="entry name" value="PAP"/>
</dbReference>
<evidence type="ECO:0000256" key="2">
    <source>
        <dbReference type="ARBA" id="ARBA00022640"/>
    </source>
</evidence>
<feature type="domain" description="Plastid lipid-associated protein/fibrillin conserved" evidence="4">
    <location>
        <begin position="61"/>
        <end position="148"/>
    </location>
</feature>
<evidence type="ECO:0000256" key="1">
    <source>
        <dbReference type="ARBA" id="ARBA00004474"/>
    </source>
</evidence>